<dbReference type="STRING" id="1257025.LEP1GSC203_0144"/>
<dbReference type="Pfam" id="PF08240">
    <property type="entry name" value="ADH_N"/>
    <property type="match status" value="1"/>
</dbReference>
<dbReference type="Gene3D" id="3.40.50.720">
    <property type="entry name" value="NAD(P)-binding Rossmann-like Domain"/>
    <property type="match status" value="1"/>
</dbReference>
<keyword evidence="3" id="KW-1185">Reference proteome</keyword>
<sequence length="348" mass="37449">MILKLRGIMLNKVWEIQGSFGLENLKQSTRELSESLAPKEVLVRLTATSLNYRDYLMVIGTYNPRQKLPLIPCSDGAGVVEAVGSEVTLWKKGDRVLPIFAQKWMDGAPNMDNLRSTLGGPNDGCLAQYGKFSESGLVATPSHLTDAEAATLGCAGLTAYNAVVSFGGIEPGADVLCLGTGGVSLFALQFAKMMGARVIITSSSDEKLARAKTLGADETINYSTKTNWERDVRKATKMAGADLIIEVGGAGTMPKSMMSVKPYGTIALIGVLAGGESSLSLYPILMQGVKVQGVIVGSRADFERMNRAIEYNKIKPVVDKVYGWNEVPEALQYLQTGKHFGKVVVSWE</sequence>
<feature type="domain" description="Enoyl reductase (ER)" evidence="1">
    <location>
        <begin position="21"/>
        <end position="345"/>
    </location>
</feature>
<evidence type="ECO:0000313" key="2">
    <source>
        <dbReference type="EMBL" id="EMY59833.1"/>
    </source>
</evidence>
<dbReference type="SUPFAM" id="SSF50129">
    <property type="entry name" value="GroES-like"/>
    <property type="match status" value="1"/>
</dbReference>
<organism evidence="2 3">
    <name type="scientific">Leptospira terpstrae serovar Hualin str. LT 11-33 = ATCC 700639</name>
    <dbReference type="NCBI Taxonomy" id="1257025"/>
    <lineage>
        <taxon>Bacteria</taxon>
        <taxon>Pseudomonadati</taxon>
        <taxon>Spirochaetota</taxon>
        <taxon>Spirochaetia</taxon>
        <taxon>Leptospirales</taxon>
        <taxon>Leptospiraceae</taxon>
        <taxon>Leptospira</taxon>
    </lineage>
</organism>
<name>N1VN36_9LEPT</name>
<dbReference type="AlphaFoldDB" id="N1VN36"/>
<reference evidence="2" key="1">
    <citation type="submission" date="2013-03" db="EMBL/GenBank/DDBJ databases">
        <authorList>
            <person name="Harkins D.M."/>
            <person name="Durkin A.S."/>
            <person name="Brinkac L.M."/>
            <person name="Haft D.H."/>
            <person name="Selengut J.D."/>
            <person name="Sanka R."/>
            <person name="DePew J."/>
            <person name="Purushe J."/>
            <person name="Hartskeerl R.A."/>
            <person name="Ahmed A."/>
            <person name="van der Linden H."/>
            <person name="Goris M.G.A."/>
            <person name="Vinetz J.M."/>
            <person name="Sutton G.G."/>
            <person name="Nierman W.C."/>
            <person name="Fouts D.E."/>
        </authorList>
    </citation>
    <scope>NUCLEOTIDE SEQUENCE [LARGE SCALE GENOMIC DNA]</scope>
    <source>
        <strain evidence="2">LT 11-33</strain>
    </source>
</reference>
<dbReference type="SUPFAM" id="SSF51735">
    <property type="entry name" value="NAD(P)-binding Rossmann-fold domains"/>
    <property type="match status" value="1"/>
</dbReference>
<dbReference type="InterPro" id="IPR011032">
    <property type="entry name" value="GroES-like_sf"/>
</dbReference>
<comment type="caution">
    <text evidence="2">The sequence shown here is derived from an EMBL/GenBank/DDBJ whole genome shotgun (WGS) entry which is preliminary data.</text>
</comment>
<dbReference type="GO" id="GO:0016491">
    <property type="term" value="F:oxidoreductase activity"/>
    <property type="evidence" value="ECO:0007669"/>
    <property type="project" value="InterPro"/>
</dbReference>
<dbReference type="InterPro" id="IPR052711">
    <property type="entry name" value="Zinc_ADH-like"/>
</dbReference>
<dbReference type="Pfam" id="PF00107">
    <property type="entry name" value="ADH_zinc_N"/>
    <property type="match status" value="1"/>
</dbReference>
<proteinExistence type="predicted"/>
<dbReference type="Gene3D" id="3.90.180.10">
    <property type="entry name" value="Medium-chain alcohol dehydrogenases, catalytic domain"/>
    <property type="match status" value="1"/>
</dbReference>
<dbReference type="InterPro" id="IPR020843">
    <property type="entry name" value="ER"/>
</dbReference>
<gene>
    <name evidence="2" type="ORF">LEP1GSC203_0144</name>
</gene>
<dbReference type="InterPro" id="IPR013154">
    <property type="entry name" value="ADH-like_N"/>
</dbReference>
<dbReference type="Proteomes" id="UP000012371">
    <property type="component" value="Unassembled WGS sequence"/>
</dbReference>
<dbReference type="SMART" id="SM00829">
    <property type="entry name" value="PKS_ER"/>
    <property type="match status" value="1"/>
</dbReference>
<accession>N1VN36</accession>
<dbReference type="PANTHER" id="PTHR45033">
    <property type="match status" value="1"/>
</dbReference>
<dbReference type="InterPro" id="IPR013149">
    <property type="entry name" value="ADH-like_C"/>
</dbReference>
<dbReference type="PANTHER" id="PTHR45033:SF2">
    <property type="entry name" value="ZINC-TYPE ALCOHOL DEHYDROGENASE-LIKE PROTEIN C1773.06C"/>
    <property type="match status" value="1"/>
</dbReference>
<dbReference type="CDD" id="cd08276">
    <property type="entry name" value="MDR7"/>
    <property type="match status" value="1"/>
</dbReference>
<evidence type="ECO:0000259" key="1">
    <source>
        <dbReference type="SMART" id="SM00829"/>
    </source>
</evidence>
<dbReference type="InterPro" id="IPR036291">
    <property type="entry name" value="NAD(P)-bd_dom_sf"/>
</dbReference>
<protein>
    <submittedName>
        <fullName evidence="2">Alcohol dehydrogenase, catalytic domain, GroES-like family</fullName>
    </submittedName>
</protein>
<evidence type="ECO:0000313" key="3">
    <source>
        <dbReference type="Proteomes" id="UP000012371"/>
    </source>
</evidence>
<dbReference type="EMBL" id="AOGW02000023">
    <property type="protein sequence ID" value="EMY59833.1"/>
    <property type="molecule type" value="Genomic_DNA"/>
</dbReference>